<evidence type="ECO:0000313" key="2">
    <source>
        <dbReference type="Proteomes" id="UP000831796"/>
    </source>
</evidence>
<dbReference type="KEGG" id="hcu:MUN79_06955"/>
<dbReference type="RefSeq" id="WP_244677009.1">
    <property type="nucleotide sequence ID" value="NZ_CP095046.1"/>
</dbReference>
<dbReference type="EMBL" id="CP095046">
    <property type="protein sequence ID" value="UOQ73658.1"/>
    <property type="molecule type" value="Genomic_DNA"/>
</dbReference>
<dbReference type="Proteomes" id="UP000831796">
    <property type="component" value="Chromosome"/>
</dbReference>
<organism evidence="1 2">
    <name type="scientific">Hymenobacter cellulosilyticus</name>
    <dbReference type="NCBI Taxonomy" id="2932248"/>
    <lineage>
        <taxon>Bacteria</taxon>
        <taxon>Pseudomonadati</taxon>
        <taxon>Bacteroidota</taxon>
        <taxon>Cytophagia</taxon>
        <taxon>Cytophagales</taxon>
        <taxon>Hymenobacteraceae</taxon>
        <taxon>Hymenobacter</taxon>
    </lineage>
</organism>
<reference evidence="1" key="1">
    <citation type="submission" date="2022-04" db="EMBL/GenBank/DDBJ databases">
        <title>Hymenobacter sp. isolated from the air.</title>
        <authorList>
            <person name="Won M."/>
            <person name="Lee C.-M."/>
            <person name="Woen H.-Y."/>
            <person name="Kwon S.-W."/>
        </authorList>
    </citation>
    <scope>NUCLEOTIDE SEQUENCE</scope>
    <source>
        <strain evidence="1">5116S-3</strain>
    </source>
</reference>
<protein>
    <submittedName>
        <fullName evidence="1">DUF6188 family protein</fullName>
    </submittedName>
</protein>
<proteinExistence type="predicted"/>
<name>A0A8T9QC08_9BACT</name>
<dbReference type="InterPro" id="IPR046179">
    <property type="entry name" value="DUF6188"/>
</dbReference>
<accession>A0A8T9QC08</accession>
<dbReference type="Pfam" id="PF19686">
    <property type="entry name" value="DUF6188"/>
    <property type="match status" value="1"/>
</dbReference>
<dbReference type="AlphaFoldDB" id="A0A8T9QC08"/>
<evidence type="ECO:0000313" key="1">
    <source>
        <dbReference type="EMBL" id="UOQ73658.1"/>
    </source>
</evidence>
<gene>
    <name evidence="1" type="ORF">MUN79_06955</name>
</gene>
<sequence>MALKKKNGGFELPIIGLRVAQIVYSGRLKLVFDDAEQSRLDLDGAFSITRYDQTIRFEPLSKEAYMCGYDILSLGIKAATGGTHGTLLLVFENGWELYVEDGPYENWHYTKRSLCNPSANLYVHGGVGQTSY</sequence>
<keyword evidence="2" id="KW-1185">Reference proteome</keyword>